<proteinExistence type="inferred from homology"/>
<name>A0A2N0YZN3_9BACI</name>
<evidence type="ECO:0000259" key="6">
    <source>
        <dbReference type="Pfam" id="PF09375"/>
    </source>
</evidence>
<evidence type="ECO:0000256" key="4">
    <source>
        <dbReference type="SAM" id="Coils"/>
    </source>
</evidence>
<keyword evidence="4" id="KW-0175">Coiled coil</keyword>
<dbReference type="InterPro" id="IPR038352">
    <property type="entry name" value="Imelysin_sf"/>
</dbReference>
<comment type="similarity">
    <text evidence="2">Belongs to the EfeM/EfeO family.</text>
</comment>
<comment type="subcellular location">
    <subcellularLocation>
        <location evidence="1">Cell envelope</location>
    </subcellularLocation>
</comment>
<protein>
    <submittedName>
        <fullName evidence="7">Efem/EfeO family lipoprotein</fullName>
    </submittedName>
</protein>
<dbReference type="InterPro" id="IPR053377">
    <property type="entry name" value="Iron_uptake_EfeM/EfeO"/>
</dbReference>
<evidence type="ECO:0000256" key="3">
    <source>
        <dbReference type="ARBA" id="ARBA00022729"/>
    </source>
</evidence>
<feature type="coiled-coil region" evidence="4">
    <location>
        <begin position="34"/>
        <end position="68"/>
    </location>
</feature>
<dbReference type="EMBL" id="PISE01000036">
    <property type="protein sequence ID" value="PKG22709.1"/>
    <property type="molecule type" value="Genomic_DNA"/>
</dbReference>
<evidence type="ECO:0000313" key="8">
    <source>
        <dbReference type="Proteomes" id="UP000233375"/>
    </source>
</evidence>
<dbReference type="GO" id="GO:0030313">
    <property type="term" value="C:cell envelope"/>
    <property type="evidence" value="ECO:0007669"/>
    <property type="project" value="UniProtKB-SubCell"/>
</dbReference>
<keyword evidence="8" id="KW-1185">Reference proteome</keyword>
<keyword evidence="3 5" id="KW-0732">Signal</keyword>
<dbReference type="OrthoDB" id="7348379at2"/>
<dbReference type="PANTHER" id="PTHR39192">
    <property type="entry name" value="IRON UPTAKE SYSTEM COMPONENT EFEO"/>
    <property type="match status" value="1"/>
</dbReference>
<dbReference type="PANTHER" id="PTHR39192:SF1">
    <property type="entry name" value="IRON UPTAKE SYSTEM COMPONENT EFEO"/>
    <property type="match status" value="1"/>
</dbReference>
<dbReference type="CDD" id="cd14656">
    <property type="entry name" value="Imelysin-like_EfeO"/>
    <property type="match status" value="1"/>
</dbReference>
<dbReference type="Pfam" id="PF09375">
    <property type="entry name" value="Peptidase_M75"/>
    <property type="match status" value="1"/>
</dbReference>
<feature type="chain" id="PRO_5039553422" evidence="5">
    <location>
        <begin position="20"/>
        <end position="385"/>
    </location>
</feature>
<dbReference type="PROSITE" id="PS51257">
    <property type="entry name" value="PROKAR_LIPOPROTEIN"/>
    <property type="match status" value="1"/>
</dbReference>
<dbReference type="Gene3D" id="1.20.1420.20">
    <property type="entry name" value="M75 peptidase, HXXE motif"/>
    <property type="match status" value="1"/>
</dbReference>
<feature type="signal peptide" evidence="5">
    <location>
        <begin position="1"/>
        <end position="19"/>
    </location>
</feature>
<dbReference type="RefSeq" id="WP_101178153.1">
    <property type="nucleotide sequence ID" value="NZ_PISE01000036.1"/>
</dbReference>
<dbReference type="AlphaFoldDB" id="A0A2N0YZN3"/>
<evidence type="ECO:0000256" key="2">
    <source>
        <dbReference type="ARBA" id="ARBA00005989"/>
    </source>
</evidence>
<gene>
    <name evidence="7" type="ORF">CWS01_15845</name>
</gene>
<accession>A0A2N0YZN3</accession>
<evidence type="ECO:0000313" key="7">
    <source>
        <dbReference type="EMBL" id="PKG22709.1"/>
    </source>
</evidence>
<dbReference type="Proteomes" id="UP000233375">
    <property type="component" value="Unassembled WGS sequence"/>
</dbReference>
<sequence length="385" mass="43343">MKKFYVLFLSIVAAASLVACNSATTTSSSNTETDQKEKEQATTIKTEVKEMEEELQGVETAVKAKDKEALTDKAAAMHKHWLEFENNVRDLYPLLYTDIEKYETPIFYESKNETPDFTALTDNAAGLKVALQEVGNAKETKEKTSEVMEQAVKNYQEYVSEQVGLLVESTKIFAEAVKANDIDKSKEYYAKSRVYYERIEPIAESFGDLDPKIDARINDVEDKSEWTGFHVIEQSIWEKNSLKGMDKYADQLMTDIIALQTEVNKLTLESKPMVAGAMELLNEAATTKVTGEEEAYSHIDLVDLNANVEGSKVVYQAIIPALNENDAKLADDIDNAFNKMEEILAKYKQGNGFISHTDLKEEQIREISDQLSHLSELMSQTGKIF</sequence>
<dbReference type="InterPro" id="IPR050894">
    <property type="entry name" value="EfeM/EfeO_iron_uptake"/>
</dbReference>
<evidence type="ECO:0000256" key="1">
    <source>
        <dbReference type="ARBA" id="ARBA00004196"/>
    </source>
</evidence>
<keyword evidence="7" id="KW-0449">Lipoprotein</keyword>
<dbReference type="InterPro" id="IPR034981">
    <property type="entry name" value="Imelysin-like_EfeO/Algp7"/>
</dbReference>
<dbReference type="InterPro" id="IPR018976">
    <property type="entry name" value="Imelysin-like"/>
</dbReference>
<evidence type="ECO:0000256" key="5">
    <source>
        <dbReference type="SAM" id="SignalP"/>
    </source>
</evidence>
<feature type="domain" description="Imelysin-like" evidence="6">
    <location>
        <begin position="151"/>
        <end position="372"/>
    </location>
</feature>
<organism evidence="7 8">
    <name type="scientific">Niallia nealsonii</name>
    <dbReference type="NCBI Taxonomy" id="115979"/>
    <lineage>
        <taxon>Bacteria</taxon>
        <taxon>Bacillati</taxon>
        <taxon>Bacillota</taxon>
        <taxon>Bacilli</taxon>
        <taxon>Bacillales</taxon>
        <taxon>Bacillaceae</taxon>
        <taxon>Niallia</taxon>
    </lineage>
</organism>
<comment type="caution">
    <text evidence="7">The sequence shown here is derived from an EMBL/GenBank/DDBJ whole genome shotgun (WGS) entry which is preliminary data.</text>
</comment>
<dbReference type="NCBIfam" id="NF041757">
    <property type="entry name" value="EfeO"/>
    <property type="match status" value="1"/>
</dbReference>
<reference evidence="7 8" key="1">
    <citation type="journal article" date="2003" name="Int. J. Syst. Evol. Microbiol.">
        <title>Bacillus nealsonii sp. nov., isolated from a spacecraft-assembly facility, whose spores are gamma-radiation resistant.</title>
        <authorList>
            <person name="Venkateswaran K."/>
            <person name="Kempf M."/>
            <person name="Chen F."/>
            <person name="Satomi M."/>
            <person name="Nicholson W."/>
            <person name="Kern R."/>
        </authorList>
    </citation>
    <scope>NUCLEOTIDE SEQUENCE [LARGE SCALE GENOMIC DNA]</scope>
    <source>
        <strain evidence="7 8">FO-92</strain>
    </source>
</reference>